<sequence length="146" mass="16848">MGVFIKFDQLLERFLDEHKKKPSKDQSTDMMDVLLAVSEDKNVDYEFTRNHIKEFLVELFVGGIDTTVNTIQWTMAEITNNSFIIERLREEIDSVVGQSRLIQETELPNLPYLQAVVKEALRLHPPVPLIPREFQQGCKIGGFMVP</sequence>
<evidence type="ECO:0000256" key="1">
    <source>
        <dbReference type="ARBA" id="ARBA00010617"/>
    </source>
</evidence>
<comment type="similarity">
    <text evidence="1">Belongs to the cytochrome P450 family.</text>
</comment>
<evidence type="ECO:0008006" key="4">
    <source>
        <dbReference type="Google" id="ProtNLM"/>
    </source>
</evidence>
<comment type="caution">
    <text evidence="2">The sequence shown here is derived from an EMBL/GenBank/DDBJ whole genome shotgun (WGS) entry which is preliminary data.</text>
</comment>
<dbReference type="Pfam" id="PF00067">
    <property type="entry name" value="p450"/>
    <property type="match status" value="1"/>
</dbReference>
<dbReference type="Gene3D" id="1.10.630.10">
    <property type="entry name" value="Cytochrome P450"/>
    <property type="match status" value="1"/>
</dbReference>
<name>A0ABC8M593_ERUVS</name>
<accession>A0ABC8M593</accession>
<keyword evidence="3" id="KW-1185">Reference proteome</keyword>
<dbReference type="InterPro" id="IPR036396">
    <property type="entry name" value="Cyt_P450_sf"/>
</dbReference>
<reference evidence="2 3" key="1">
    <citation type="submission" date="2022-03" db="EMBL/GenBank/DDBJ databases">
        <authorList>
            <person name="Macdonald S."/>
            <person name="Ahmed S."/>
            <person name="Newling K."/>
        </authorList>
    </citation>
    <scope>NUCLEOTIDE SEQUENCE [LARGE SCALE GENOMIC DNA]</scope>
</reference>
<dbReference type="SUPFAM" id="SSF48264">
    <property type="entry name" value="Cytochrome P450"/>
    <property type="match status" value="1"/>
</dbReference>
<dbReference type="PRINTS" id="PR00463">
    <property type="entry name" value="EP450I"/>
</dbReference>
<dbReference type="Proteomes" id="UP001642260">
    <property type="component" value="Unassembled WGS sequence"/>
</dbReference>
<protein>
    <recommendedName>
        <fullName evidence="4">Cytochrome P450</fullName>
    </recommendedName>
</protein>
<dbReference type="PANTHER" id="PTHR47950">
    <property type="entry name" value="CYTOCHROME P450, FAMILY 76, SUBFAMILY C, POLYPEPTIDE 5-RELATED"/>
    <property type="match status" value="1"/>
</dbReference>
<dbReference type="PRINTS" id="PR00385">
    <property type="entry name" value="P450"/>
</dbReference>
<dbReference type="AlphaFoldDB" id="A0ABC8M593"/>
<evidence type="ECO:0000313" key="3">
    <source>
        <dbReference type="Proteomes" id="UP001642260"/>
    </source>
</evidence>
<dbReference type="InterPro" id="IPR002401">
    <property type="entry name" value="Cyt_P450_E_grp-I"/>
</dbReference>
<dbReference type="InterPro" id="IPR001128">
    <property type="entry name" value="Cyt_P450"/>
</dbReference>
<organism evidence="2 3">
    <name type="scientific">Eruca vesicaria subsp. sativa</name>
    <name type="common">Garden rocket</name>
    <name type="synonym">Eruca sativa</name>
    <dbReference type="NCBI Taxonomy" id="29727"/>
    <lineage>
        <taxon>Eukaryota</taxon>
        <taxon>Viridiplantae</taxon>
        <taxon>Streptophyta</taxon>
        <taxon>Embryophyta</taxon>
        <taxon>Tracheophyta</taxon>
        <taxon>Spermatophyta</taxon>
        <taxon>Magnoliopsida</taxon>
        <taxon>eudicotyledons</taxon>
        <taxon>Gunneridae</taxon>
        <taxon>Pentapetalae</taxon>
        <taxon>rosids</taxon>
        <taxon>malvids</taxon>
        <taxon>Brassicales</taxon>
        <taxon>Brassicaceae</taxon>
        <taxon>Brassiceae</taxon>
        <taxon>Eruca</taxon>
    </lineage>
</organism>
<gene>
    <name evidence="2" type="ORF">ERUC_LOCUS43410</name>
</gene>
<evidence type="ECO:0000313" key="2">
    <source>
        <dbReference type="EMBL" id="CAH8390927.1"/>
    </source>
</evidence>
<dbReference type="EMBL" id="CAKOAT010927375">
    <property type="protein sequence ID" value="CAH8390927.1"/>
    <property type="molecule type" value="Genomic_DNA"/>
</dbReference>
<proteinExistence type="inferred from homology"/>